<keyword evidence="2" id="KW-0472">Membrane</keyword>
<keyword evidence="2" id="KW-1133">Transmembrane helix</keyword>
<dbReference type="KEGG" id="mag:amb1710"/>
<organism evidence="3 4">
    <name type="scientific">Paramagnetospirillum magneticum (strain ATCC 700264 / AMB-1)</name>
    <name type="common">Magnetospirillum magneticum</name>
    <dbReference type="NCBI Taxonomy" id="342108"/>
    <lineage>
        <taxon>Bacteria</taxon>
        <taxon>Pseudomonadati</taxon>
        <taxon>Pseudomonadota</taxon>
        <taxon>Alphaproteobacteria</taxon>
        <taxon>Rhodospirillales</taxon>
        <taxon>Magnetospirillaceae</taxon>
        <taxon>Paramagnetospirillum</taxon>
    </lineage>
</organism>
<dbReference type="AlphaFoldDB" id="Q2W6L1"/>
<accession>Q2W6L1</accession>
<feature type="compositionally biased region" description="Low complexity" evidence="1">
    <location>
        <begin position="169"/>
        <end position="190"/>
    </location>
</feature>
<dbReference type="Proteomes" id="UP000007058">
    <property type="component" value="Chromosome"/>
</dbReference>
<feature type="region of interest" description="Disordered" evidence="1">
    <location>
        <begin position="163"/>
        <end position="232"/>
    </location>
</feature>
<keyword evidence="2" id="KW-0812">Transmembrane</keyword>
<keyword evidence="4" id="KW-1185">Reference proteome</keyword>
<reference evidence="3 4" key="1">
    <citation type="journal article" date="2005" name="DNA Res.">
        <title>Complete genome sequence of the facultative anaerobic magnetotactic bacterium Magnetospirillum sp. strain AMB-1.</title>
        <authorList>
            <person name="Matsunaga T."/>
            <person name="Okamura Y."/>
            <person name="Fukuda Y."/>
            <person name="Wahyudi A.T."/>
            <person name="Murase Y."/>
            <person name="Takeyama H."/>
        </authorList>
    </citation>
    <scope>NUCLEOTIDE SEQUENCE [LARGE SCALE GENOMIC DNA]</scope>
    <source>
        <strain evidence="4">ATCC 700264 / AMB-1</strain>
    </source>
</reference>
<dbReference type="EMBL" id="AP007255">
    <property type="protein sequence ID" value="BAE50514.1"/>
    <property type="molecule type" value="Genomic_DNA"/>
</dbReference>
<evidence type="ECO:0000313" key="4">
    <source>
        <dbReference type="Proteomes" id="UP000007058"/>
    </source>
</evidence>
<evidence type="ECO:0000256" key="2">
    <source>
        <dbReference type="SAM" id="Phobius"/>
    </source>
</evidence>
<gene>
    <name evidence="3" type="ordered locus">amb1710</name>
</gene>
<evidence type="ECO:0000313" key="3">
    <source>
        <dbReference type="EMBL" id="BAE50514.1"/>
    </source>
</evidence>
<evidence type="ECO:0000256" key="1">
    <source>
        <dbReference type="SAM" id="MobiDB-lite"/>
    </source>
</evidence>
<feature type="transmembrane region" description="Helical" evidence="2">
    <location>
        <begin position="136"/>
        <end position="158"/>
    </location>
</feature>
<protein>
    <submittedName>
        <fullName evidence="3">Uncharacterized protein</fullName>
    </submittedName>
</protein>
<dbReference type="HOGENOM" id="CLU_1193682_0_0_5"/>
<dbReference type="STRING" id="342108.amb1710"/>
<proteinExistence type="predicted"/>
<name>Q2W6L1_PARM1</name>
<sequence>MQGEQATVTREDLHALIDRLLGATDASAAGDAEYARRAAHLADLLDRAGEVDFAGDADASAALLAAYLDGGLTPEEAAALEARLAQSRALILEADASQGFVEAVVQQAQPIPQDLLASIIAPVPVPESGPKKRSTWTWWLPGLALAAAAAVLAGLLITRSPSVPTDAKAPMMAAPQPAQEERPAQVAAPQSTTEAPKTVPVGNDTVIPEAKSPPPRVVPMDSVEPMPPPRRH</sequence>